<comment type="similarity">
    <text evidence="1">Belongs to the UPF0065 (bug) family.</text>
</comment>
<dbReference type="CDD" id="cd07012">
    <property type="entry name" value="PBP2_Bug_TTT"/>
    <property type="match status" value="1"/>
</dbReference>
<dbReference type="PIRSF" id="PIRSF017082">
    <property type="entry name" value="YflP"/>
    <property type="match status" value="1"/>
</dbReference>
<feature type="chain" id="PRO_5047258229" evidence="2">
    <location>
        <begin position="29"/>
        <end position="326"/>
    </location>
</feature>
<evidence type="ECO:0000256" key="2">
    <source>
        <dbReference type="SAM" id="SignalP"/>
    </source>
</evidence>
<dbReference type="PANTHER" id="PTHR42928:SF5">
    <property type="entry name" value="BLR1237 PROTEIN"/>
    <property type="match status" value="1"/>
</dbReference>
<evidence type="ECO:0000313" key="3">
    <source>
        <dbReference type="EMBL" id="MDR7377362.1"/>
    </source>
</evidence>
<accession>A0ABU2C7P7</accession>
<sequence>MASLSFVSRASRVLGAAALTLCTLGALAQDGKPVEWVLGYAPGGGSDVLARSLAETMGKSLGQPIVITNKPGAATNIAADYAAKARDTEHTLLTADFATLAANPALFSKLSYNAERDFVPVGLLGRFPMILVVGPNVPVRNWKEFQAWAQANPGGTSYASAGMGSPHHLAVEMLGDAAKLKLTHVAYRGAAPAVQDVMGGQVPFMFIDSAVGYPFIAAGKLKAIGVASPARIKTMAEIPTLAEQGLPKFEAWAWQGLVAPVAAKPETVARYSRALQEALASTPIKARFQALGVEAMPGTPAQMASYTQTERERWGRLIRDNGIKLD</sequence>
<gene>
    <name evidence="3" type="ORF">J2X19_002041</name>
</gene>
<dbReference type="InterPro" id="IPR005064">
    <property type="entry name" value="BUG"/>
</dbReference>
<keyword evidence="4" id="KW-1185">Reference proteome</keyword>
<proteinExistence type="inferred from homology"/>
<dbReference type="EMBL" id="JAVDXT010000002">
    <property type="protein sequence ID" value="MDR7377362.1"/>
    <property type="molecule type" value="Genomic_DNA"/>
</dbReference>
<dbReference type="SUPFAM" id="SSF53850">
    <property type="entry name" value="Periplasmic binding protein-like II"/>
    <property type="match status" value="1"/>
</dbReference>
<protein>
    <submittedName>
        <fullName evidence="3">Tripartite-type tricarboxylate transporter receptor subunit TctC</fullName>
    </submittedName>
</protein>
<evidence type="ECO:0000313" key="4">
    <source>
        <dbReference type="Proteomes" id="UP001180487"/>
    </source>
</evidence>
<reference evidence="3 4" key="1">
    <citation type="submission" date="2023-07" db="EMBL/GenBank/DDBJ databases">
        <title>Sorghum-associated microbial communities from plants grown in Nebraska, USA.</title>
        <authorList>
            <person name="Schachtman D."/>
        </authorList>
    </citation>
    <scope>NUCLEOTIDE SEQUENCE [LARGE SCALE GENOMIC DNA]</scope>
    <source>
        <strain evidence="3 4">BE313</strain>
    </source>
</reference>
<feature type="signal peptide" evidence="2">
    <location>
        <begin position="1"/>
        <end position="28"/>
    </location>
</feature>
<dbReference type="InterPro" id="IPR042100">
    <property type="entry name" value="Bug_dom1"/>
</dbReference>
<dbReference type="PANTHER" id="PTHR42928">
    <property type="entry name" value="TRICARBOXYLATE-BINDING PROTEIN"/>
    <property type="match status" value="1"/>
</dbReference>
<evidence type="ECO:0000256" key="1">
    <source>
        <dbReference type="ARBA" id="ARBA00006987"/>
    </source>
</evidence>
<keyword evidence="3" id="KW-0675">Receptor</keyword>
<dbReference type="RefSeq" id="WP_116603945.1">
    <property type="nucleotide sequence ID" value="NZ_JAVDXT010000002.1"/>
</dbReference>
<comment type="caution">
    <text evidence="3">The sequence shown here is derived from an EMBL/GenBank/DDBJ whole genome shotgun (WGS) entry which is preliminary data.</text>
</comment>
<dbReference type="Pfam" id="PF03401">
    <property type="entry name" value="TctC"/>
    <property type="match status" value="1"/>
</dbReference>
<dbReference type="Gene3D" id="3.40.190.150">
    <property type="entry name" value="Bordetella uptake gene, domain 1"/>
    <property type="match status" value="1"/>
</dbReference>
<name>A0ABU2C7P7_9BURK</name>
<keyword evidence="2" id="KW-0732">Signal</keyword>
<organism evidence="3 4">
    <name type="scientific">Rhodoferax ferrireducens</name>
    <dbReference type="NCBI Taxonomy" id="192843"/>
    <lineage>
        <taxon>Bacteria</taxon>
        <taxon>Pseudomonadati</taxon>
        <taxon>Pseudomonadota</taxon>
        <taxon>Betaproteobacteria</taxon>
        <taxon>Burkholderiales</taxon>
        <taxon>Comamonadaceae</taxon>
        <taxon>Rhodoferax</taxon>
    </lineage>
</organism>
<dbReference type="Proteomes" id="UP001180487">
    <property type="component" value="Unassembled WGS sequence"/>
</dbReference>
<dbReference type="Gene3D" id="3.40.190.10">
    <property type="entry name" value="Periplasmic binding protein-like II"/>
    <property type="match status" value="1"/>
</dbReference>